<proteinExistence type="predicted"/>
<dbReference type="RefSeq" id="WP_114843301.1">
    <property type="nucleotide sequence ID" value="NZ_CP031220.1"/>
</dbReference>
<dbReference type="Proteomes" id="UP000290092">
    <property type="component" value="Unassembled WGS sequence"/>
</dbReference>
<sequence>MIKFFLLLTIGIFLYADSKSDYDKYLNKQLKLNETIINDLKTNSENKKKVDISELLDFQNKDLTKREIISQEFQKFNEALNYFDNIPNIKNQINTMYNDYNQKLDDKDSFTIIYLVSQNTSYASLKKYSVEFEVLKSHFPNTQSKIFLINYPDDYTDFKDGNINTKIFKDMTYKSVYGVLKIFTDGNYTYKVNNIKNLVTNTKLIDTFTIIDIYGKNKTINIDLKVNSNGELKVISEFTPKGMYRYLTELKEYGFQSPSTKFHVHPLVFESLNLKVVPAYLLTYCDNEDFRYKECKNEFLLRGNITLTEFLKTVSNKDKNYDKYYTALLSGKKE</sequence>
<keyword evidence="2" id="KW-1185">Reference proteome</keyword>
<evidence type="ECO:0000313" key="1">
    <source>
        <dbReference type="EMBL" id="RXK16460.1"/>
    </source>
</evidence>
<protein>
    <submittedName>
        <fullName evidence="1">Uncharacterized protein</fullName>
    </submittedName>
</protein>
<dbReference type="EMBL" id="NXID01000008">
    <property type="protein sequence ID" value="RXK16460.1"/>
    <property type="molecule type" value="Genomic_DNA"/>
</dbReference>
<dbReference type="AlphaFoldDB" id="A0AAX2AIL3"/>
<dbReference type="NCBIfam" id="TIGR01965">
    <property type="entry name" value="VCBS_repeat"/>
    <property type="match status" value="1"/>
</dbReference>
<gene>
    <name evidence="1" type="ORF">CP985_03350</name>
</gene>
<evidence type="ECO:0000313" key="2">
    <source>
        <dbReference type="Proteomes" id="UP000290092"/>
    </source>
</evidence>
<dbReference type="InterPro" id="IPR010221">
    <property type="entry name" value="VCBS_dom"/>
</dbReference>
<accession>A0AAX2AIL3</accession>
<comment type="caution">
    <text evidence="1">The sequence shown here is derived from an EMBL/GenBank/DDBJ whole genome shotgun (WGS) entry which is preliminary data.</text>
</comment>
<reference evidence="1 2" key="1">
    <citation type="submission" date="2017-09" db="EMBL/GenBank/DDBJ databases">
        <title>Genomics of the genus Arcobacter.</title>
        <authorList>
            <person name="Perez-Cataluna A."/>
            <person name="Figueras M.J."/>
            <person name="Salas-Masso N."/>
        </authorList>
    </citation>
    <scope>NUCLEOTIDE SEQUENCE [LARGE SCALE GENOMIC DNA]</scope>
    <source>
        <strain evidence="1 2">CECT 7386</strain>
    </source>
</reference>
<name>A0AAX2AIL3_9BACT</name>
<dbReference type="KEGG" id="amyt:AMYT_a0095"/>
<organism evidence="1 2">
    <name type="scientific">Malaciobacter mytili LMG 24559</name>
    <dbReference type="NCBI Taxonomy" id="1032238"/>
    <lineage>
        <taxon>Bacteria</taxon>
        <taxon>Pseudomonadati</taxon>
        <taxon>Campylobacterota</taxon>
        <taxon>Epsilonproteobacteria</taxon>
        <taxon>Campylobacterales</taxon>
        <taxon>Arcobacteraceae</taxon>
        <taxon>Malaciobacter</taxon>
    </lineage>
</organism>